<keyword evidence="3" id="KW-1185">Reference proteome</keyword>
<dbReference type="EMBL" id="CP012109">
    <property type="protein sequence ID" value="AKQ65556.1"/>
    <property type="molecule type" value="Genomic_DNA"/>
</dbReference>
<evidence type="ECO:0000313" key="2">
    <source>
        <dbReference type="EMBL" id="AKQ65556.1"/>
    </source>
</evidence>
<organism evidence="2 3">
    <name type="scientific">Pseudomyxococcus hansupus</name>
    <dbReference type="NCBI Taxonomy" id="1297742"/>
    <lineage>
        <taxon>Bacteria</taxon>
        <taxon>Pseudomonadati</taxon>
        <taxon>Myxococcota</taxon>
        <taxon>Myxococcia</taxon>
        <taxon>Myxococcales</taxon>
        <taxon>Cystobacterineae</taxon>
        <taxon>Myxococcaceae</taxon>
        <taxon>Pseudomyxococcus</taxon>
    </lineage>
</organism>
<feature type="compositionally biased region" description="Gly residues" evidence="1">
    <location>
        <begin position="36"/>
        <end position="45"/>
    </location>
</feature>
<feature type="region of interest" description="Disordered" evidence="1">
    <location>
        <begin position="17"/>
        <end position="45"/>
    </location>
</feature>
<name>A0A0H4WPY0_9BACT</name>
<evidence type="ECO:0000313" key="3">
    <source>
        <dbReference type="Proteomes" id="UP000009026"/>
    </source>
</evidence>
<dbReference type="Proteomes" id="UP000009026">
    <property type="component" value="Chromosome"/>
</dbReference>
<dbReference type="KEGG" id="mym:A176_002468"/>
<accession>A0A0H4WPY0</accession>
<evidence type="ECO:0000256" key="1">
    <source>
        <dbReference type="SAM" id="MobiDB-lite"/>
    </source>
</evidence>
<gene>
    <name evidence="2" type="ORF">A176_002468</name>
</gene>
<proteinExistence type="predicted"/>
<dbReference type="AlphaFoldDB" id="A0A0H4WPY0"/>
<protein>
    <submittedName>
        <fullName evidence="2">Uncharacterized protein</fullName>
    </submittedName>
</protein>
<sequence length="45" mass="4370">MGLFRGVGEAEHAGVRLGGGAGVEVGGHRAAQDKGTPGGRNGIGR</sequence>
<reference evidence="2 3" key="1">
    <citation type="journal article" date="2016" name="PLoS ONE">
        <title>Complete Genome Sequence and Comparative Genomics of a Novel Myxobacterium Myxococcus hansupus.</title>
        <authorList>
            <person name="Sharma G."/>
            <person name="Narwani T."/>
            <person name="Subramanian S."/>
        </authorList>
    </citation>
    <scope>NUCLEOTIDE SEQUENCE [LARGE SCALE GENOMIC DNA]</scope>
    <source>
        <strain evidence="3">mixupus</strain>
    </source>
</reference>